<proteinExistence type="predicted"/>
<reference evidence="2" key="1">
    <citation type="journal article" date="2019" name="Int. J. Syst. Evol. Microbiol.">
        <title>The Global Catalogue of Microorganisms (GCM) 10K type strain sequencing project: providing services to taxonomists for standard genome sequencing and annotation.</title>
        <authorList>
            <consortium name="The Broad Institute Genomics Platform"/>
            <consortium name="The Broad Institute Genome Sequencing Center for Infectious Disease"/>
            <person name="Wu L."/>
            <person name="Ma J."/>
        </authorList>
    </citation>
    <scope>NUCLEOTIDE SEQUENCE [LARGE SCALE GENOMIC DNA]</scope>
    <source>
        <strain evidence="2">CCUG 57113</strain>
    </source>
</reference>
<name>A0ABW0LQE9_9BACL</name>
<sequence>MLNEKDWQQERERLELVTDKLRSAIAELEPEVAGLRDQVADIRKRFWEARA</sequence>
<accession>A0ABW0LQE9</accession>
<comment type="caution">
    <text evidence="1">The sequence shown here is derived from an EMBL/GenBank/DDBJ whole genome shotgun (WGS) entry which is preliminary data.</text>
</comment>
<protein>
    <submittedName>
        <fullName evidence="1">Uncharacterized protein</fullName>
    </submittedName>
</protein>
<organism evidence="1 2">
    <name type="scientific">Cohnella suwonensis</name>
    <dbReference type="NCBI Taxonomy" id="696072"/>
    <lineage>
        <taxon>Bacteria</taxon>
        <taxon>Bacillati</taxon>
        <taxon>Bacillota</taxon>
        <taxon>Bacilli</taxon>
        <taxon>Bacillales</taxon>
        <taxon>Paenibacillaceae</taxon>
        <taxon>Cohnella</taxon>
    </lineage>
</organism>
<dbReference type="RefSeq" id="WP_209746459.1">
    <property type="nucleotide sequence ID" value="NZ_JBHSMH010000007.1"/>
</dbReference>
<evidence type="ECO:0000313" key="1">
    <source>
        <dbReference type="EMBL" id="MFC5468103.1"/>
    </source>
</evidence>
<dbReference type="EMBL" id="JBHSMH010000007">
    <property type="protein sequence ID" value="MFC5468103.1"/>
    <property type="molecule type" value="Genomic_DNA"/>
</dbReference>
<gene>
    <name evidence="1" type="ORF">ACFPPD_05175</name>
</gene>
<dbReference type="Proteomes" id="UP001596105">
    <property type="component" value="Unassembled WGS sequence"/>
</dbReference>
<evidence type="ECO:0000313" key="2">
    <source>
        <dbReference type="Proteomes" id="UP001596105"/>
    </source>
</evidence>
<keyword evidence="2" id="KW-1185">Reference proteome</keyword>